<comment type="caution">
    <text evidence="12">The sequence shown here is derived from an EMBL/GenBank/DDBJ whole genome shotgun (WGS) entry which is preliminary data.</text>
</comment>
<evidence type="ECO:0000256" key="3">
    <source>
        <dbReference type="ARBA" id="ARBA00022575"/>
    </source>
</evidence>
<dbReference type="RefSeq" id="WP_149321722.1">
    <property type="nucleotide sequence ID" value="NZ_JARWAH010000007.1"/>
</dbReference>
<dbReference type="CDD" id="cd04730">
    <property type="entry name" value="NPD_like"/>
    <property type="match status" value="1"/>
</dbReference>
<dbReference type="PANTHER" id="PTHR42747">
    <property type="entry name" value="NITRONATE MONOOXYGENASE-RELATED"/>
    <property type="match status" value="1"/>
</dbReference>
<comment type="catalytic activity">
    <reaction evidence="10">
        <text>3 propionate 3-nitronate + 3 O2 + H2O = 3 3-oxopropanoate + 2 nitrate + nitrite + H2O2 + 3 H(+)</text>
        <dbReference type="Rhea" id="RHEA:57332"/>
        <dbReference type="ChEBI" id="CHEBI:15377"/>
        <dbReference type="ChEBI" id="CHEBI:15378"/>
        <dbReference type="ChEBI" id="CHEBI:15379"/>
        <dbReference type="ChEBI" id="CHEBI:16240"/>
        <dbReference type="ChEBI" id="CHEBI:16301"/>
        <dbReference type="ChEBI" id="CHEBI:17632"/>
        <dbReference type="ChEBI" id="CHEBI:33190"/>
        <dbReference type="ChEBI" id="CHEBI:136067"/>
    </reaction>
</comment>
<comment type="similarity">
    <text evidence="2">Belongs to the nitronate monooxygenase family. NMO class I subfamily.</text>
</comment>
<dbReference type="Pfam" id="PF03060">
    <property type="entry name" value="NMO"/>
    <property type="match status" value="1"/>
</dbReference>
<proteinExistence type="inferred from homology"/>
<dbReference type="EMBL" id="VTPU01000006">
    <property type="protein sequence ID" value="TZG40102.1"/>
    <property type="molecule type" value="Genomic_DNA"/>
</dbReference>
<evidence type="ECO:0000256" key="4">
    <source>
        <dbReference type="ARBA" id="ARBA00022630"/>
    </source>
</evidence>
<evidence type="ECO:0000313" key="12">
    <source>
        <dbReference type="EMBL" id="TZG40102.1"/>
    </source>
</evidence>
<accession>A0A5D9D9Y7</accession>
<comment type="cofactor">
    <cofactor evidence="1">
        <name>FMN</name>
        <dbReference type="ChEBI" id="CHEBI:58210"/>
    </cofactor>
</comment>
<keyword evidence="3" id="KW-0216">Detoxification</keyword>
<dbReference type="SUPFAM" id="SSF51412">
    <property type="entry name" value="Inosine monophosphate dehydrogenase (IMPDH)"/>
    <property type="match status" value="1"/>
</dbReference>
<evidence type="ECO:0000256" key="2">
    <source>
        <dbReference type="ARBA" id="ARBA00009881"/>
    </source>
</evidence>
<dbReference type="OrthoDB" id="9778912at2"/>
<dbReference type="AlphaFoldDB" id="A0A5D9D9Y7"/>
<dbReference type="FunFam" id="3.20.20.70:FF:000154">
    <property type="entry name" value="Probable nitronate monooxygenase"/>
    <property type="match status" value="1"/>
</dbReference>
<dbReference type="Gene3D" id="3.20.20.70">
    <property type="entry name" value="Aldolase class I"/>
    <property type="match status" value="1"/>
</dbReference>
<gene>
    <name evidence="12" type="ORF">FZZ93_07590</name>
</gene>
<name>A0A5D9D9Y7_HALER</name>
<dbReference type="Proteomes" id="UP000324260">
    <property type="component" value="Unassembled WGS sequence"/>
</dbReference>
<evidence type="ECO:0000313" key="13">
    <source>
        <dbReference type="Proteomes" id="UP000324260"/>
    </source>
</evidence>
<reference evidence="12 13" key="1">
    <citation type="submission" date="2019-08" db="EMBL/GenBank/DDBJ databases">
        <title>Draft Genome Sequence of Halomonas eurihalina Isolated from Preserved Hide-surface.</title>
        <authorList>
            <person name="Hussain S.A."/>
            <person name="Xu A."/>
            <person name="Sarker M."/>
            <person name="Sommers C."/>
        </authorList>
    </citation>
    <scope>NUCLEOTIDE SEQUENCE [LARGE SCALE GENOMIC DNA]</scope>
    <source>
        <strain evidence="12 13">MS1</strain>
    </source>
</reference>
<evidence type="ECO:0000256" key="11">
    <source>
        <dbReference type="ARBA" id="ARBA00067136"/>
    </source>
</evidence>
<evidence type="ECO:0000256" key="8">
    <source>
        <dbReference type="ARBA" id="ARBA00023033"/>
    </source>
</evidence>
<keyword evidence="6" id="KW-0547">Nucleotide-binding</keyword>
<evidence type="ECO:0000256" key="9">
    <source>
        <dbReference type="ARBA" id="ARBA00031155"/>
    </source>
</evidence>
<evidence type="ECO:0000256" key="6">
    <source>
        <dbReference type="ARBA" id="ARBA00022741"/>
    </source>
</evidence>
<evidence type="ECO:0000256" key="7">
    <source>
        <dbReference type="ARBA" id="ARBA00023002"/>
    </source>
</evidence>
<dbReference type="InterPro" id="IPR013785">
    <property type="entry name" value="Aldolase_TIM"/>
</dbReference>
<evidence type="ECO:0000256" key="1">
    <source>
        <dbReference type="ARBA" id="ARBA00001917"/>
    </source>
</evidence>
<evidence type="ECO:0000256" key="10">
    <source>
        <dbReference type="ARBA" id="ARBA00049401"/>
    </source>
</evidence>
<protein>
    <recommendedName>
        <fullName evidence="11">Nitronate monooxygenase</fullName>
    </recommendedName>
    <alternativeName>
        <fullName evidence="9">Propionate 3-nitronate monooxygenase</fullName>
    </alternativeName>
</protein>
<keyword evidence="13" id="KW-1185">Reference proteome</keyword>
<dbReference type="InterPro" id="IPR004136">
    <property type="entry name" value="NMO"/>
</dbReference>
<keyword evidence="8 12" id="KW-0503">Monooxygenase</keyword>
<dbReference type="PANTHER" id="PTHR42747:SF3">
    <property type="entry name" value="NITRONATE MONOOXYGENASE-RELATED"/>
    <property type="match status" value="1"/>
</dbReference>
<dbReference type="GO" id="GO:0000166">
    <property type="term" value="F:nucleotide binding"/>
    <property type="evidence" value="ECO:0007669"/>
    <property type="project" value="UniProtKB-KW"/>
</dbReference>
<sequence>MSSADAFLQRLGLRYPIMQAPMAGVSTPALAAAVTEAGGLGALGVGALCVDRAREQIHAARELSTGPINVNLFCHRAAARDAGREVAWLEHLAPHFAEFGARPPDELREIYRSFVGHDEMLEMLCMERPAVVSFHFGLPGREVVQRLRAAGCMTLACVTSLEEAERAESEGVDALVAQGIEAGGHRGVFEPRLDDGIGTLALVRLLVARTRRPVIAAGGIMDGASIDAVLRLGAVAAQLGTAFILCPESAADAAYRERLKGASTHHTCITTAISGRPARGLVNRLHGIADGVELPDYPLVYDASKALHAAARAVGNHDFAPHWAGQGAPLARELPAASLVGKLVEEMQESQRREV</sequence>
<keyword evidence="7" id="KW-0560">Oxidoreductase</keyword>
<organism evidence="12 13">
    <name type="scientific">Halomonas eurihalina</name>
    <dbReference type="NCBI Taxonomy" id="42566"/>
    <lineage>
        <taxon>Bacteria</taxon>
        <taxon>Pseudomonadati</taxon>
        <taxon>Pseudomonadota</taxon>
        <taxon>Gammaproteobacteria</taxon>
        <taxon>Oceanospirillales</taxon>
        <taxon>Halomonadaceae</taxon>
        <taxon>Halomonas</taxon>
    </lineage>
</organism>
<dbReference type="GO" id="GO:0009636">
    <property type="term" value="P:response to toxic substance"/>
    <property type="evidence" value="ECO:0007669"/>
    <property type="project" value="UniProtKB-KW"/>
</dbReference>
<keyword evidence="4" id="KW-0285">Flavoprotein</keyword>
<dbReference type="GO" id="GO:0018580">
    <property type="term" value="F:nitronate monooxygenase activity"/>
    <property type="evidence" value="ECO:0007669"/>
    <property type="project" value="InterPro"/>
</dbReference>
<keyword evidence="5" id="KW-0288">FMN</keyword>
<evidence type="ECO:0000256" key="5">
    <source>
        <dbReference type="ARBA" id="ARBA00022643"/>
    </source>
</evidence>